<gene>
    <name evidence="1" type="ORF">EZS28_047488</name>
</gene>
<dbReference type="AlphaFoldDB" id="A0A5J4TEV4"/>
<reference evidence="1 2" key="1">
    <citation type="submission" date="2019-03" db="EMBL/GenBank/DDBJ databases">
        <title>Single cell metagenomics reveals metabolic interactions within the superorganism composed of flagellate Streblomastix strix and complex community of Bacteroidetes bacteria on its surface.</title>
        <authorList>
            <person name="Treitli S.C."/>
            <person name="Kolisko M."/>
            <person name="Husnik F."/>
            <person name="Keeling P."/>
            <person name="Hampl V."/>
        </authorList>
    </citation>
    <scope>NUCLEOTIDE SEQUENCE [LARGE SCALE GENOMIC DNA]</scope>
    <source>
        <strain evidence="1">ST1C</strain>
    </source>
</reference>
<organism evidence="1 2">
    <name type="scientific">Streblomastix strix</name>
    <dbReference type="NCBI Taxonomy" id="222440"/>
    <lineage>
        <taxon>Eukaryota</taxon>
        <taxon>Metamonada</taxon>
        <taxon>Preaxostyla</taxon>
        <taxon>Oxymonadida</taxon>
        <taxon>Streblomastigidae</taxon>
        <taxon>Streblomastix</taxon>
    </lineage>
</organism>
<protein>
    <submittedName>
        <fullName evidence="1">Uncharacterized protein</fullName>
    </submittedName>
</protein>
<sequence length="85" mass="9739">MQARQNPQMLWKTACRRYATDFVGVSYAHGIPQKTVIFSTELSFLTECLNDVSLPAKICLICERQQRAVSKVFQHADDADQTDFR</sequence>
<proteinExistence type="predicted"/>
<evidence type="ECO:0000313" key="2">
    <source>
        <dbReference type="Proteomes" id="UP000324800"/>
    </source>
</evidence>
<accession>A0A5J4TEV4</accession>
<feature type="non-terminal residue" evidence="1">
    <location>
        <position position="85"/>
    </location>
</feature>
<name>A0A5J4TEV4_9EUKA</name>
<dbReference type="EMBL" id="SNRW01032095">
    <property type="protein sequence ID" value="KAA6356984.1"/>
    <property type="molecule type" value="Genomic_DNA"/>
</dbReference>
<evidence type="ECO:0000313" key="1">
    <source>
        <dbReference type="EMBL" id="KAA6356984.1"/>
    </source>
</evidence>
<comment type="caution">
    <text evidence="1">The sequence shown here is derived from an EMBL/GenBank/DDBJ whole genome shotgun (WGS) entry which is preliminary data.</text>
</comment>
<dbReference type="Proteomes" id="UP000324800">
    <property type="component" value="Unassembled WGS sequence"/>
</dbReference>